<name>A0A8U0PMI3_SALNM</name>
<keyword evidence="4" id="KW-0067">ATP-binding</keyword>
<keyword evidence="5" id="KW-0505">Motor protein</keyword>
<dbReference type="AlphaFoldDB" id="A0A8U0PMI3"/>
<evidence type="ECO:0000259" key="9">
    <source>
        <dbReference type="PROSITE" id="PS50067"/>
    </source>
</evidence>
<dbReference type="InterPro" id="IPR027640">
    <property type="entry name" value="Kinesin-like_fam"/>
</dbReference>
<evidence type="ECO:0000256" key="1">
    <source>
        <dbReference type="ARBA" id="ARBA00004245"/>
    </source>
</evidence>
<evidence type="ECO:0000256" key="6">
    <source>
        <dbReference type="ARBA" id="ARBA00023212"/>
    </source>
</evidence>
<organism evidence="10 11">
    <name type="scientific">Salvelinus namaycush</name>
    <name type="common">Lake trout</name>
    <name type="synonym">Salmo namaycush</name>
    <dbReference type="NCBI Taxonomy" id="8040"/>
    <lineage>
        <taxon>Eukaryota</taxon>
        <taxon>Metazoa</taxon>
        <taxon>Chordata</taxon>
        <taxon>Craniata</taxon>
        <taxon>Vertebrata</taxon>
        <taxon>Euteleostomi</taxon>
        <taxon>Actinopterygii</taxon>
        <taxon>Neopterygii</taxon>
        <taxon>Teleostei</taxon>
        <taxon>Protacanthopterygii</taxon>
        <taxon>Salmoniformes</taxon>
        <taxon>Salmonidae</taxon>
        <taxon>Salmoninae</taxon>
        <taxon>Salvelinus</taxon>
    </lineage>
</organism>
<keyword evidence="3" id="KW-0547">Nucleotide-binding</keyword>
<evidence type="ECO:0000256" key="7">
    <source>
        <dbReference type="PROSITE-ProRule" id="PRU00283"/>
    </source>
</evidence>
<dbReference type="GO" id="GO:0005874">
    <property type="term" value="C:microtubule"/>
    <property type="evidence" value="ECO:0007669"/>
    <property type="project" value="UniProtKB-KW"/>
</dbReference>
<dbReference type="Pfam" id="PF00225">
    <property type="entry name" value="Kinesin"/>
    <property type="match status" value="1"/>
</dbReference>
<dbReference type="GO" id="GO:0005524">
    <property type="term" value="F:ATP binding"/>
    <property type="evidence" value="ECO:0007669"/>
    <property type="project" value="UniProtKB-KW"/>
</dbReference>
<dbReference type="InterPro" id="IPR036961">
    <property type="entry name" value="Kinesin_motor_dom_sf"/>
</dbReference>
<dbReference type="RefSeq" id="XP_038827597.1">
    <property type="nucleotide sequence ID" value="XM_038971669.1"/>
</dbReference>
<evidence type="ECO:0000256" key="4">
    <source>
        <dbReference type="ARBA" id="ARBA00022840"/>
    </source>
</evidence>
<keyword evidence="6" id="KW-0963">Cytoplasm</keyword>
<dbReference type="GeneID" id="120026918"/>
<dbReference type="SUPFAM" id="SSF52540">
    <property type="entry name" value="P-loop containing nucleoside triphosphate hydrolases"/>
    <property type="match status" value="1"/>
</dbReference>
<feature type="domain" description="Kinesin motor" evidence="9">
    <location>
        <begin position="1"/>
        <end position="109"/>
    </location>
</feature>
<gene>
    <name evidence="11" type="primary">LOC120026918</name>
</gene>
<dbReference type="PANTHER" id="PTHR47972">
    <property type="entry name" value="KINESIN-LIKE PROTEIN KLP-3"/>
    <property type="match status" value="1"/>
</dbReference>
<dbReference type="Gene3D" id="3.40.850.10">
    <property type="entry name" value="Kinesin motor domain"/>
    <property type="match status" value="1"/>
</dbReference>
<feature type="transmembrane region" description="Helical" evidence="8">
    <location>
        <begin position="125"/>
        <end position="147"/>
    </location>
</feature>
<dbReference type="GO" id="GO:0007018">
    <property type="term" value="P:microtubule-based movement"/>
    <property type="evidence" value="ECO:0007669"/>
    <property type="project" value="InterPro"/>
</dbReference>
<protein>
    <submittedName>
        <fullName evidence="11">Carboxy-terminal kinesin 2-like</fullName>
    </submittedName>
</protein>
<keyword evidence="10" id="KW-1185">Reference proteome</keyword>
<proteinExistence type="inferred from homology"/>
<evidence type="ECO:0000256" key="3">
    <source>
        <dbReference type="ARBA" id="ARBA00022741"/>
    </source>
</evidence>
<evidence type="ECO:0000256" key="8">
    <source>
        <dbReference type="SAM" id="Phobius"/>
    </source>
</evidence>
<keyword evidence="8" id="KW-0472">Membrane</keyword>
<keyword evidence="8" id="KW-0812">Transmembrane</keyword>
<comment type="subcellular location">
    <subcellularLocation>
        <location evidence="1">Cytoplasm</location>
        <location evidence="1">Cytoskeleton</location>
    </subcellularLocation>
</comment>
<comment type="similarity">
    <text evidence="7">Belongs to the TRAFAC class myosin-kinesin ATPase superfamily. Kinesin family.</text>
</comment>
<dbReference type="SMART" id="SM00129">
    <property type="entry name" value="KISc"/>
    <property type="match status" value="1"/>
</dbReference>
<dbReference type="Proteomes" id="UP000808372">
    <property type="component" value="Chromosome 32"/>
</dbReference>
<evidence type="ECO:0000256" key="5">
    <source>
        <dbReference type="ARBA" id="ARBA00023175"/>
    </source>
</evidence>
<evidence type="ECO:0000313" key="10">
    <source>
        <dbReference type="Proteomes" id="UP000808372"/>
    </source>
</evidence>
<dbReference type="PANTHER" id="PTHR47972:SF45">
    <property type="entry name" value="PROTEIN CLARET SEGREGATIONAL"/>
    <property type="match status" value="1"/>
</dbReference>
<dbReference type="KEGG" id="snh:120026918"/>
<dbReference type="InterPro" id="IPR027417">
    <property type="entry name" value="P-loop_NTPase"/>
</dbReference>
<evidence type="ECO:0000256" key="2">
    <source>
        <dbReference type="ARBA" id="ARBA00022701"/>
    </source>
</evidence>
<comment type="caution">
    <text evidence="7">Lacks conserved residue(s) required for the propagation of feature annotation.</text>
</comment>
<dbReference type="GO" id="GO:0008017">
    <property type="term" value="F:microtubule binding"/>
    <property type="evidence" value="ECO:0007669"/>
    <property type="project" value="InterPro"/>
</dbReference>
<keyword evidence="2" id="KW-0493">Microtubule</keyword>
<evidence type="ECO:0000313" key="11">
    <source>
        <dbReference type="RefSeq" id="XP_038827597.1"/>
    </source>
</evidence>
<dbReference type="GO" id="GO:0003777">
    <property type="term" value="F:microtubule motor activity"/>
    <property type="evidence" value="ECO:0007669"/>
    <property type="project" value="InterPro"/>
</dbReference>
<sequence length="157" mass="17748">MNSDQQPVQVCNLIALANQNRSTARTNMNDHSSHSVFQLDIEGENSGRDVTCKSSLCLDLAGSEQVQKSQSQGYHFSEMTAINCSLTNLGIVIAALTNKESFIPYRNSKADVTPPKLPRRIECGCLYIVIFKLMPLYWLLHFILFIFNQLDPMYKDQ</sequence>
<keyword evidence="6" id="KW-0206">Cytoskeleton</keyword>
<dbReference type="InterPro" id="IPR001752">
    <property type="entry name" value="Kinesin_motor_dom"/>
</dbReference>
<keyword evidence="8" id="KW-1133">Transmembrane helix</keyword>
<accession>A0A8U0PMI3</accession>
<dbReference type="PROSITE" id="PS50067">
    <property type="entry name" value="KINESIN_MOTOR_2"/>
    <property type="match status" value="1"/>
</dbReference>
<reference evidence="11" key="1">
    <citation type="submission" date="2025-08" db="UniProtKB">
        <authorList>
            <consortium name="RefSeq"/>
        </authorList>
    </citation>
    <scope>IDENTIFICATION</scope>
    <source>
        <tissue evidence="11">White muscle</tissue>
    </source>
</reference>